<keyword evidence="3" id="KW-0812">Transmembrane</keyword>
<dbReference type="PANTHER" id="PTHR12770:SF31">
    <property type="entry name" value="RUS FAMILY MEMBER 1"/>
    <property type="match status" value="1"/>
</dbReference>
<protein>
    <recommendedName>
        <fullName evidence="6">Protein root UVB sensitive/RUS domain-containing protein</fullName>
    </recommendedName>
</protein>
<dbReference type="InParanoid" id="A7ANW2"/>
<gene>
    <name evidence="7" type="ORF">BBOV_III006850</name>
</gene>
<accession>A7ANW2</accession>
<comment type="subcellular location">
    <subcellularLocation>
        <location evidence="1">Membrane</location>
    </subcellularLocation>
</comment>
<evidence type="ECO:0000259" key="6">
    <source>
        <dbReference type="Pfam" id="PF04884"/>
    </source>
</evidence>
<dbReference type="Proteomes" id="UP000002173">
    <property type="component" value="Chromosome 3"/>
</dbReference>
<evidence type="ECO:0000256" key="5">
    <source>
        <dbReference type="ARBA" id="ARBA00023136"/>
    </source>
</evidence>
<dbReference type="PANTHER" id="PTHR12770">
    <property type="entry name" value="RUS1 FAMILY PROTEIN C16ORF58"/>
    <property type="match status" value="1"/>
</dbReference>
<dbReference type="GeneID" id="5480065"/>
<sequence length="540" mass="59879">MLERFTLAAAMALASQIKPAGVNTETKDIEVAVTDKGISHWLTWATSGKVSSALTTIVLKDIFSRILNFVWFGQIGAGFDDNPKAFRLLGGLLCSAAGVACFIGNMMQLEPKVVLTVLVNVIKHVGAVTMVASQATFHSTFCVKNAATNVGEITAKLETQSPICDFLGMAAGTSLGALTANMAASMQTVLFTGMCLTSNIATYMCAKSVCFRTLNPQRCFVLLENFASVLLRRLDSYLKYHKMRLQSLSQRSRYDVAVETSDGTDSAEESQSDLSCFDDDECGTIAEMIYNYEFDTANRILNRFTSVHLCKKLKRGRKPGPHGVETNERYPNEPLNLVQKGIGIMFLTPEQVAARETLLFPWRDGYLKHGAVKYSLADMSVSPAALTEYLKVFKGERFVVALGSEDAVECTIHRSATPRDAMLAILTYNIADKLWTILAETMEQSFFEEQLEQIWDMCKRSAVSLKEVLAQLKPNPNTRKRTYTNQDADTHQNKVLSRWGLQTVTYAYNVAKACIDEVMLSAQAAKWDIDKFELCSPFKN</sequence>
<dbReference type="EMBL" id="AAXT01000001">
    <property type="protein sequence ID" value="EDO08246.1"/>
    <property type="molecule type" value="Genomic_DNA"/>
</dbReference>
<keyword evidence="5" id="KW-0472">Membrane</keyword>
<dbReference type="OMA" id="YEFDTAN"/>
<evidence type="ECO:0000256" key="3">
    <source>
        <dbReference type="ARBA" id="ARBA00022692"/>
    </source>
</evidence>
<feature type="domain" description="Protein root UVB sensitive/RUS" evidence="6">
    <location>
        <begin position="49"/>
        <end position="227"/>
    </location>
</feature>
<dbReference type="InterPro" id="IPR054549">
    <property type="entry name" value="UVB_sens_RUS_dom"/>
</dbReference>
<reference evidence="7 8" key="1">
    <citation type="journal article" date="2007" name="PLoS Pathog.">
        <title>Genome sequence of Babesia bovis and comparative analysis of apicomplexan hemoprotozoa.</title>
        <authorList>
            <person name="Brayton K.A."/>
            <person name="Lau A.O.T."/>
            <person name="Herndon D.R."/>
            <person name="Hannick L."/>
            <person name="Kappmeyer L.S."/>
            <person name="Berens S.J."/>
            <person name="Bidwell S.L."/>
            <person name="Brown W.C."/>
            <person name="Crabtree J."/>
            <person name="Fadrosh D."/>
            <person name="Feldblum T."/>
            <person name="Forberger H.A."/>
            <person name="Haas B.J."/>
            <person name="Howell J.M."/>
            <person name="Khouri H."/>
            <person name="Koo H."/>
            <person name="Mann D.J."/>
            <person name="Norimine J."/>
            <person name="Paulsen I.T."/>
            <person name="Radune D."/>
            <person name="Ren Q."/>
            <person name="Smith R.K. Jr."/>
            <person name="Suarez C.E."/>
            <person name="White O."/>
            <person name="Wortman J.R."/>
            <person name="Knowles D.P. Jr."/>
            <person name="McElwain T.F."/>
            <person name="Nene V.M."/>
        </authorList>
    </citation>
    <scope>NUCLEOTIDE SEQUENCE [LARGE SCALE GENOMIC DNA]</scope>
    <source>
        <strain evidence="7">T2Bo</strain>
    </source>
</reference>
<comment type="similarity">
    <text evidence="2">Belongs to the RUS1 family.</text>
</comment>
<evidence type="ECO:0000256" key="2">
    <source>
        <dbReference type="ARBA" id="ARBA00007558"/>
    </source>
</evidence>
<dbReference type="GO" id="GO:0016020">
    <property type="term" value="C:membrane"/>
    <property type="evidence" value="ECO:0007669"/>
    <property type="project" value="UniProtKB-SubCell"/>
</dbReference>
<dbReference type="Pfam" id="PF04884">
    <property type="entry name" value="UVB_sens_prot"/>
    <property type="match status" value="1"/>
</dbReference>
<evidence type="ECO:0000313" key="7">
    <source>
        <dbReference type="EMBL" id="EDO08246.1"/>
    </source>
</evidence>
<evidence type="ECO:0000313" key="8">
    <source>
        <dbReference type="Proteomes" id="UP000002173"/>
    </source>
</evidence>
<keyword evidence="4" id="KW-1133">Transmembrane helix</keyword>
<comment type="caution">
    <text evidence="7">The sequence shown here is derived from an EMBL/GenBank/DDBJ whole genome shotgun (WGS) entry which is preliminary data.</text>
</comment>
<dbReference type="KEGG" id="bbo:BBOV_III006850"/>
<dbReference type="InterPro" id="IPR006968">
    <property type="entry name" value="RUS_fam"/>
</dbReference>
<evidence type="ECO:0000256" key="1">
    <source>
        <dbReference type="ARBA" id="ARBA00004370"/>
    </source>
</evidence>
<keyword evidence="8" id="KW-1185">Reference proteome</keyword>
<organism evidence="7 8">
    <name type="scientific">Babesia bovis</name>
    <dbReference type="NCBI Taxonomy" id="5865"/>
    <lineage>
        <taxon>Eukaryota</taxon>
        <taxon>Sar</taxon>
        <taxon>Alveolata</taxon>
        <taxon>Apicomplexa</taxon>
        <taxon>Aconoidasida</taxon>
        <taxon>Piroplasmida</taxon>
        <taxon>Babesiidae</taxon>
        <taxon>Babesia</taxon>
    </lineage>
</organism>
<dbReference type="VEuPathDB" id="PiroplasmaDB:BBOV_III006850"/>
<proteinExistence type="inferred from homology"/>
<evidence type="ECO:0000256" key="4">
    <source>
        <dbReference type="ARBA" id="ARBA00022989"/>
    </source>
</evidence>
<dbReference type="AlphaFoldDB" id="A7ANW2"/>
<dbReference type="eggNOG" id="ENOG502RSZ0">
    <property type="taxonomic scope" value="Eukaryota"/>
</dbReference>
<name>A7ANW2_BABBO</name>